<dbReference type="InterPro" id="IPR042487">
    <property type="entry name" value="RuvBL1/2_DNA/RNA_bd_dom"/>
</dbReference>
<gene>
    <name evidence="1" type="ORF">FRX31_031150</name>
</gene>
<dbReference type="Proteomes" id="UP000554482">
    <property type="component" value="Unassembled WGS sequence"/>
</dbReference>
<organism evidence="1 2">
    <name type="scientific">Thalictrum thalictroides</name>
    <name type="common">Rue-anemone</name>
    <name type="synonym">Anemone thalictroides</name>
    <dbReference type="NCBI Taxonomy" id="46969"/>
    <lineage>
        <taxon>Eukaryota</taxon>
        <taxon>Viridiplantae</taxon>
        <taxon>Streptophyta</taxon>
        <taxon>Embryophyta</taxon>
        <taxon>Tracheophyta</taxon>
        <taxon>Spermatophyta</taxon>
        <taxon>Magnoliopsida</taxon>
        <taxon>Ranunculales</taxon>
        <taxon>Ranunculaceae</taxon>
        <taxon>Thalictroideae</taxon>
        <taxon>Thalictrum</taxon>
    </lineage>
</organism>
<sequence length="111" mass="12587">MLELATLGTDLDIINLHGSIPSKVAVGDTIYIIEEQLKEWSRSNAFATKFDLEVEEYVQPPKKILVICAYMVELAIDKKVWLSCLFGGEKLGNRPPRGEISFMIFFALFNF</sequence>
<dbReference type="EMBL" id="JABWDY010039043">
    <property type="protein sequence ID" value="KAF5179263.1"/>
    <property type="molecule type" value="Genomic_DNA"/>
</dbReference>
<keyword evidence="2" id="KW-1185">Reference proteome</keyword>
<evidence type="ECO:0000313" key="1">
    <source>
        <dbReference type="EMBL" id="KAF5179263.1"/>
    </source>
</evidence>
<accession>A0A7J6V2Y8</accession>
<protein>
    <submittedName>
        <fullName evidence="1">Uncharacterized protein</fullName>
    </submittedName>
</protein>
<name>A0A7J6V2Y8_THATH</name>
<dbReference type="Gene3D" id="2.40.50.360">
    <property type="entry name" value="RuvB-like helicase, domain II"/>
    <property type="match status" value="1"/>
</dbReference>
<proteinExistence type="predicted"/>
<reference evidence="1 2" key="1">
    <citation type="submission" date="2020-06" db="EMBL/GenBank/DDBJ databases">
        <title>Transcriptomic and genomic resources for Thalictrum thalictroides and T. hernandezii: Facilitating candidate gene discovery in an emerging model plant lineage.</title>
        <authorList>
            <person name="Arias T."/>
            <person name="Riano-Pachon D.M."/>
            <person name="Di Stilio V.S."/>
        </authorList>
    </citation>
    <scope>NUCLEOTIDE SEQUENCE [LARGE SCALE GENOMIC DNA]</scope>
    <source>
        <strain evidence="2">cv. WT478/WT964</strain>
        <tissue evidence="1">Leaves</tissue>
    </source>
</reference>
<comment type="caution">
    <text evidence="1">The sequence shown here is derived from an EMBL/GenBank/DDBJ whole genome shotgun (WGS) entry which is preliminary data.</text>
</comment>
<evidence type="ECO:0000313" key="2">
    <source>
        <dbReference type="Proteomes" id="UP000554482"/>
    </source>
</evidence>
<dbReference type="AlphaFoldDB" id="A0A7J6V2Y8"/>